<dbReference type="Proteomes" id="UP001597510">
    <property type="component" value="Unassembled WGS sequence"/>
</dbReference>
<sequence length="147" mass="16276">MKAEILEKVKEIIEKRMDTSWQAMEAAKNSANEEGKSSAGDKYETARAMGQLDREMNGRMYEQAHQERLILEKINPQIVHVNVSLGALAKTTMGDFFVAVGAGVVALNGKNIMVISPQAPIGQILMGKTENDTFEFRGKNYKVLSVE</sequence>
<comment type="caution">
    <text evidence="1">The sequence shown here is derived from an EMBL/GenBank/DDBJ whole genome shotgun (WGS) entry which is preliminary data.</text>
</comment>
<dbReference type="GO" id="GO:0003746">
    <property type="term" value="F:translation elongation factor activity"/>
    <property type="evidence" value="ECO:0007669"/>
    <property type="project" value="UniProtKB-KW"/>
</dbReference>
<accession>A0ABW5J9L2</accession>
<keyword evidence="2" id="KW-1185">Reference proteome</keyword>
<proteinExistence type="predicted"/>
<dbReference type="InterPro" id="IPR023459">
    <property type="entry name" value="Tscrpt_elong_fac_GreA/B_fam"/>
</dbReference>
<dbReference type="RefSeq" id="WP_340234484.1">
    <property type="nucleotide sequence ID" value="NZ_JBBEWC010000002.1"/>
</dbReference>
<keyword evidence="1" id="KW-0251">Elongation factor</keyword>
<evidence type="ECO:0000313" key="1">
    <source>
        <dbReference type="EMBL" id="MFD2522313.1"/>
    </source>
</evidence>
<keyword evidence="1" id="KW-0648">Protein biosynthesis</keyword>
<name>A0ABW5J9L2_9BACT</name>
<reference evidence="2" key="1">
    <citation type="journal article" date="2019" name="Int. J. Syst. Evol. Microbiol.">
        <title>The Global Catalogue of Microorganisms (GCM) 10K type strain sequencing project: providing services to taxonomists for standard genome sequencing and annotation.</title>
        <authorList>
            <consortium name="The Broad Institute Genomics Platform"/>
            <consortium name="The Broad Institute Genome Sequencing Center for Infectious Disease"/>
            <person name="Wu L."/>
            <person name="Ma J."/>
        </authorList>
    </citation>
    <scope>NUCLEOTIDE SEQUENCE [LARGE SCALE GENOMIC DNA]</scope>
    <source>
        <strain evidence="2">KCTC 52344</strain>
    </source>
</reference>
<evidence type="ECO:0000313" key="2">
    <source>
        <dbReference type="Proteomes" id="UP001597510"/>
    </source>
</evidence>
<protein>
    <submittedName>
        <fullName evidence="1">Transcription elongation factor</fullName>
    </submittedName>
</protein>
<gene>
    <name evidence="1" type="ORF">ACFSR2_15560</name>
</gene>
<dbReference type="EMBL" id="JBHULC010000018">
    <property type="protein sequence ID" value="MFD2522313.1"/>
    <property type="molecule type" value="Genomic_DNA"/>
</dbReference>
<organism evidence="1 2">
    <name type="scientific">Emticicia soli</name>
    <dbReference type="NCBI Taxonomy" id="2027878"/>
    <lineage>
        <taxon>Bacteria</taxon>
        <taxon>Pseudomonadati</taxon>
        <taxon>Bacteroidota</taxon>
        <taxon>Cytophagia</taxon>
        <taxon>Cytophagales</taxon>
        <taxon>Leadbetterellaceae</taxon>
        <taxon>Emticicia</taxon>
    </lineage>
</organism>
<dbReference type="PIRSF" id="PIRSF006092">
    <property type="entry name" value="GreA_GreB"/>
    <property type="match status" value="1"/>
</dbReference>